<feature type="domain" description="HTH lysR-type" evidence="5">
    <location>
        <begin position="1"/>
        <end position="53"/>
    </location>
</feature>
<evidence type="ECO:0000313" key="7">
    <source>
        <dbReference type="Proteomes" id="UP000070433"/>
    </source>
</evidence>
<dbReference type="OrthoDB" id="9786526at2"/>
<dbReference type="CDD" id="cd08479">
    <property type="entry name" value="PBP2_CrgA_like_9"/>
    <property type="match status" value="1"/>
</dbReference>
<dbReference type="SUPFAM" id="SSF53850">
    <property type="entry name" value="Periplasmic binding protein-like II"/>
    <property type="match status" value="1"/>
</dbReference>
<evidence type="ECO:0000256" key="4">
    <source>
        <dbReference type="ARBA" id="ARBA00023163"/>
    </source>
</evidence>
<dbReference type="PATRIC" id="fig|94132.3.peg.4529"/>
<evidence type="ECO:0000256" key="2">
    <source>
        <dbReference type="ARBA" id="ARBA00023015"/>
    </source>
</evidence>
<comment type="similarity">
    <text evidence="1">Belongs to the LysR transcriptional regulatory family.</text>
</comment>
<dbReference type="FunFam" id="3.40.190.290:FF:000001">
    <property type="entry name" value="Transcriptional regulator, LysR family"/>
    <property type="match status" value="1"/>
</dbReference>
<keyword evidence="2" id="KW-0805">Transcription regulation</keyword>
<dbReference type="InterPro" id="IPR000847">
    <property type="entry name" value="LysR_HTH_N"/>
</dbReference>
<gene>
    <name evidence="6" type="ORF">UC35_22225</name>
</gene>
<dbReference type="PANTHER" id="PTHR30537:SF5">
    <property type="entry name" value="HTH-TYPE TRANSCRIPTIONAL ACTIVATOR TTDR-RELATED"/>
    <property type="match status" value="1"/>
</dbReference>
<evidence type="ECO:0000259" key="5">
    <source>
        <dbReference type="PROSITE" id="PS50931"/>
    </source>
</evidence>
<evidence type="ECO:0000256" key="3">
    <source>
        <dbReference type="ARBA" id="ARBA00023125"/>
    </source>
</evidence>
<sequence>MQFFGQLVRCGSLTAAARELQVTTAAVSKRLSGLESRLGVSLLHRTTRRLALTEYGRSYLENSRRILEEIESLESELQGANAEPAGLLRVNATLGFGRMQIGPAIASFSRKYPRIEVQLQLSASPPPITEEAYDVGIRFGEPPDSRLVARRLAPNRRLLCASPAYLARAGTPRAPLDLARHNLISIRQADEAQGLLHLRSGKRVETVRMRGKLSTNDGEVAVNWALNGLGIVLRAEWDIARYLRSGRLQHVLAAWESPPADIYAVYPARHAGILRVQAFVEHLSRWFAS</sequence>
<dbReference type="AlphaFoldDB" id="A0A140HLD3"/>
<dbReference type="EMBL" id="CP010951">
    <property type="protein sequence ID" value="AMO25666.1"/>
    <property type="molecule type" value="Genomic_DNA"/>
</dbReference>
<keyword evidence="4" id="KW-0804">Transcription</keyword>
<evidence type="ECO:0000256" key="1">
    <source>
        <dbReference type="ARBA" id="ARBA00009437"/>
    </source>
</evidence>
<reference evidence="6 7" key="1">
    <citation type="journal article" date="2014" name="Int. J. Syst. Evol. Microbiol.">
        <title>Ramlibacter solisilvae sp. nov., isolated from forest soil, and emended description of the genus Ramlibacter.</title>
        <authorList>
            <person name="Lee H.J."/>
            <person name="Lee S.H."/>
            <person name="Lee S.S."/>
            <person name="Lee J.S."/>
            <person name="Kim Y."/>
            <person name="Kim S.C."/>
            <person name="Jeon C.O."/>
        </authorList>
    </citation>
    <scope>NUCLEOTIDE SEQUENCE [LARGE SCALE GENOMIC DNA]</scope>
    <source>
        <strain evidence="6 7">5-10</strain>
    </source>
</reference>
<name>A0A140HLD3_9BURK</name>
<evidence type="ECO:0000313" key="6">
    <source>
        <dbReference type="EMBL" id="AMO25666.1"/>
    </source>
</evidence>
<organism evidence="6 7">
    <name type="scientific">Ramlibacter tataouinensis</name>
    <dbReference type="NCBI Taxonomy" id="94132"/>
    <lineage>
        <taxon>Bacteria</taxon>
        <taxon>Pseudomonadati</taxon>
        <taxon>Pseudomonadota</taxon>
        <taxon>Betaproteobacteria</taxon>
        <taxon>Burkholderiales</taxon>
        <taxon>Comamonadaceae</taxon>
        <taxon>Ramlibacter</taxon>
    </lineage>
</organism>
<dbReference type="InterPro" id="IPR036390">
    <property type="entry name" value="WH_DNA-bd_sf"/>
</dbReference>
<dbReference type="Pfam" id="PF00126">
    <property type="entry name" value="HTH_1"/>
    <property type="match status" value="1"/>
</dbReference>
<protein>
    <submittedName>
        <fullName evidence="6">LysR family transcriptional regulator</fullName>
    </submittedName>
</protein>
<dbReference type="InterPro" id="IPR005119">
    <property type="entry name" value="LysR_subst-bd"/>
</dbReference>
<dbReference type="Proteomes" id="UP000070433">
    <property type="component" value="Chromosome"/>
</dbReference>
<dbReference type="GO" id="GO:0003700">
    <property type="term" value="F:DNA-binding transcription factor activity"/>
    <property type="evidence" value="ECO:0007669"/>
    <property type="project" value="InterPro"/>
</dbReference>
<dbReference type="SUPFAM" id="SSF46785">
    <property type="entry name" value="Winged helix' DNA-binding domain"/>
    <property type="match status" value="1"/>
</dbReference>
<accession>A0A140HLD3</accession>
<proteinExistence type="inferred from homology"/>
<dbReference type="Gene3D" id="1.10.10.10">
    <property type="entry name" value="Winged helix-like DNA-binding domain superfamily/Winged helix DNA-binding domain"/>
    <property type="match status" value="1"/>
</dbReference>
<dbReference type="Pfam" id="PF03466">
    <property type="entry name" value="LysR_substrate"/>
    <property type="match status" value="1"/>
</dbReference>
<dbReference type="GO" id="GO:0043565">
    <property type="term" value="F:sequence-specific DNA binding"/>
    <property type="evidence" value="ECO:0007669"/>
    <property type="project" value="TreeGrafter"/>
</dbReference>
<dbReference type="InterPro" id="IPR036388">
    <property type="entry name" value="WH-like_DNA-bd_sf"/>
</dbReference>
<dbReference type="FunFam" id="1.10.10.10:FF:000001">
    <property type="entry name" value="LysR family transcriptional regulator"/>
    <property type="match status" value="1"/>
</dbReference>
<keyword evidence="3" id="KW-0238">DNA-binding</keyword>
<dbReference type="PANTHER" id="PTHR30537">
    <property type="entry name" value="HTH-TYPE TRANSCRIPTIONAL REGULATOR"/>
    <property type="match status" value="1"/>
</dbReference>
<keyword evidence="7" id="KW-1185">Reference proteome</keyword>
<dbReference type="PROSITE" id="PS50931">
    <property type="entry name" value="HTH_LYSR"/>
    <property type="match status" value="1"/>
</dbReference>
<dbReference type="GO" id="GO:0006351">
    <property type="term" value="P:DNA-templated transcription"/>
    <property type="evidence" value="ECO:0007669"/>
    <property type="project" value="TreeGrafter"/>
</dbReference>
<dbReference type="Gene3D" id="3.40.190.290">
    <property type="match status" value="1"/>
</dbReference>
<dbReference type="InterPro" id="IPR058163">
    <property type="entry name" value="LysR-type_TF_proteobact-type"/>
</dbReference>